<dbReference type="InterPro" id="IPR036390">
    <property type="entry name" value="WH_DNA-bd_sf"/>
</dbReference>
<evidence type="ECO:0000256" key="1">
    <source>
        <dbReference type="ARBA" id="ARBA00022679"/>
    </source>
</evidence>
<dbReference type="PANTHER" id="PTHR30185">
    <property type="entry name" value="CRYPTIC BETA-GLUCOSIDE BGL OPERON ANTITERMINATOR"/>
    <property type="match status" value="1"/>
</dbReference>
<dbReference type="Pfam" id="PF00874">
    <property type="entry name" value="PRD"/>
    <property type="match status" value="1"/>
</dbReference>
<evidence type="ECO:0000313" key="8">
    <source>
        <dbReference type="Proteomes" id="UP000464754"/>
    </source>
</evidence>
<protein>
    <submittedName>
        <fullName evidence="7">Transcription antiterminator BglG</fullName>
    </submittedName>
</protein>
<sequence>MRDLKIIEELLYSEQYRSIEYLSKLLDVSTRTIRNDLKYLQKLGETNGFSIHQKRKSGFRIEIIDEALFQKYREGCEQCIPYVSTDRIFTIIAYLLMRKEYLTQEMLADNLNVSKSIIKVDMGKVEEHLYNHQIELLKKAHYGQKVECSLLQRVLYLSELYEQGNPYLVSQVDKGLKETAIRKLEKDLIRILKEFHLETNYVELKKLDIFLKISVFLSLHNIGSEKEELIEEEKVYKNAAIMLEASIREHFPTSLSKEMIGCIARYLKQKTKPAGSILLYNQELKEEVEWFLDKVDKKNHTTFNEDEEFKKSLLAHVFLLIDRLHQQISFSNPMVHEISVKYPVVFNICIQFADMLEEKYHVKATRDEIGFIATHFAAHMEKELHQNLNSFERIAIVCSSGGGSAFLIKLKMESVFPSSTIQTFSMLDMEELHQYHPDIIFTICQLDEHFDVPVILIKELLDDEDIRNIKSMFEFGKFYSSTNEKPFGSLFRKDAFYVFDRGTYKELIENMGKDLEKHAYCEKGYAEYVMEREHVLSTVYQNGVAIPHPVEMCGKESMISVGLVQTPMVEEGKDVKLIFMVNLKKGDLKFHQNITRALFDVMQDGEFVEMLRHSETFEDFVRSINQIHLEGGKL</sequence>
<dbReference type="InterPro" id="IPR036095">
    <property type="entry name" value="PTS_EIIB-like_sf"/>
</dbReference>
<dbReference type="Gene3D" id="3.40.930.10">
    <property type="entry name" value="Mannitol-specific EII, Chain A"/>
    <property type="match status" value="1"/>
</dbReference>
<dbReference type="InterPro" id="IPR050661">
    <property type="entry name" value="BglG_antiterminators"/>
</dbReference>
<keyword evidence="8" id="KW-1185">Reference proteome</keyword>
<dbReference type="GO" id="GO:0008982">
    <property type="term" value="F:protein-N(PI)-phosphohistidine-sugar phosphotransferase activity"/>
    <property type="evidence" value="ECO:0007669"/>
    <property type="project" value="InterPro"/>
</dbReference>
<feature type="domain" description="PTS EIIA type-2" evidence="5">
    <location>
        <begin position="488"/>
        <end position="627"/>
    </location>
</feature>
<evidence type="ECO:0000259" key="6">
    <source>
        <dbReference type="PROSITE" id="PS51372"/>
    </source>
</evidence>
<dbReference type="KEGG" id="aarg:Aargi30884_19840"/>
<dbReference type="InterPro" id="IPR036634">
    <property type="entry name" value="PRD_sf"/>
</dbReference>
<name>A0A6N4TKI0_9FIRM</name>
<dbReference type="Proteomes" id="UP000464754">
    <property type="component" value="Chromosome"/>
</dbReference>
<evidence type="ECO:0000313" key="7">
    <source>
        <dbReference type="EMBL" id="BBK23081.1"/>
    </source>
</evidence>
<dbReference type="Pfam" id="PF00359">
    <property type="entry name" value="PTS_EIIA_2"/>
    <property type="match status" value="1"/>
</dbReference>
<keyword evidence="1" id="KW-0808">Transferase</keyword>
<dbReference type="Gene3D" id="1.10.10.10">
    <property type="entry name" value="Winged helix-like DNA-binding domain superfamily/Winged helix DNA-binding domain"/>
    <property type="match status" value="2"/>
</dbReference>
<reference evidence="8" key="1">
    <citation type="submission" date="2019-05" db="EMBL/GenBank/DDBJ databases">
        <title>Complete genome sequencing of Absiella argi strain JCM 30884.</title>
        <authorList>
            <person name="Sakamoto M."/>
            <person name="Murakami T."/>
            <person name="Mori H."/>
        </authorList>
    </citation>
    <scope>NUCLEOTIDE SEQUENCE [LARGE SCALE GENOMIC DNA]</scope>
    <source>
        <strain evidence="8">JCM 30884</strain>
    </source>
</reference>
<dbReference type="RefSeq" id="WP_163052182.1">
    <property type="nucleotide sequence ID" value="NZ_AP019695.1"/>
</dbReference>
<dbReference type="InterPro" id="IPR016152">
    <property type="entry name" value="PTrfase/Anion_transptr"/>
</dbReference>
<dbReference type="PROSITE" id="PS51094">
    <property type="entry name" value="PTS_EIIA_TYPE_2"/>
    <property type="match status" value="1"/>
</dbReference>
<dbReference type="InterPro" id="IPR002178">
    <property type="entry name" value="PTS_EIIA_type-2_dom"/>
</dbReference>
<dbReference type="PANTHER" id="PTHR30185:SF13">
    <property type="entry name" value="LICABCH OPERON REGULATOR-RELATED"/>
    <property type="match status" value="1"/>
</dbReference>
<dbReference type="SUPFAM" id="SSF55804">
    <property type="entry name" value="Phoshotransferase/anion transport protein"/>
    <property type="match status" value="1"/>
</dbReference>
<dbReference type="GO" id="GO:0003700">
    <property type="term" value="F:DNA-binding transcription factor activity"/>
    <property type="evidence" value="ECO:0007669"/>
    <property type="project" value="InterPro"/>
</dbReference>
<dbReference type="InterPro" id="IPR036388">
    <property type="entry name" value="WH-like_DNA-bd_sf"/>
</dbReference>
<dbReference type="InterPro" id="IPR011608">
    <property type="entry name" value="PRD"/>
</dbReference>
<gene>
    <name evidence="7" type="ORF">Aargi30884_19840</name>
</gene>
<dbReference type="SUPFAM" id="SSF46785">
    <property type="entry name" value="Winged helix' DNA-binding domain"/>
    <property type="match status" value="1"/>
</dbReference>
<feature type="domain" description="PRD" evidence="6">
    <location>
        <begin position="279"/>
        <end position="386"/>
    </location>
</feature>
<dbReference type="SMART" id="SM00420">
    <property type="entry name" value="HTH_DEOR"/>
    <property type="match status" value="1"/>
</dbReference>
<keyword evidence="2" id="KW-0677">Repeat</keyword>
<keyword evidence="4" id="KW-0804">Transcription</keyword>
<proteinExistence type="predicted"/>
<dbReference type="InterPro" id="IPR013196">
    <property type="entry name" value="HTH_11"/>
</dbReference>
<dbReference type="Gene3D" id="3.40.50.2300">
    <property type="match status" value="1"/>
</dbReference>
<dbReference type="EMBL" id="AP019695">
    <property type="protein sequence ID" value="BBK23081.1"/>
    <property type="molecule type" value="Genomic_DNA"/>
</dbReference>
<dbReference type="InterPro" id="IPR001034">
    <property type="entry name" value="DeoR_HTH"/>
</dbReference>
<evidence type="ECO:0000256" key="3">
    <source>
        <dbReference type="ARBA" id="ARBA00023015"/>
    </source>
</evidence>
<dbReference type="SUPFAM" id="SSF52794">
    <property type="entry name" value="PTS system IIB component-like"/>
    <property type="match status" value="1"/>
</dbReference>
<evidence type="ECO:0000256" key="2">
    <source>
        <dbReference type="ARBA" id="ARBA00022737"/>
    </source>
</evidence>
<organism evidence="7 8">
    <name type="scientific">Amedibacterium intestinale</name>
    <dbReference type="NCBI Taxonomy" id="2583452"/>
    <lineage>
        <taxon>Bacteria</taxon>
        <taxon>Bacillati</taxon>
        <taxon>Bacillota</taxon>
        <taxon>Erysipelotrichia</taxon>
        <taxon>Erysipelotrichales</taxon>
        <taxon>Erysipelotrichaceae</taxon>
        <taxon>Amedibacterium</taxon>
    </lineage>
</organism>
<dbReference type="Pfam" id="PF08279">
    <property type="entry name" value="HTH_11"/>
    <property type="match status" value="1"/>
</dbReference>
<dbReference type="GO" id="GO:0009401">
    <property type="term" value="P:phosphoenolpyruvate-dependent sugar phosphotransferase system"/>
    <property type="evidence" value="ECO:0007669"/>
    <property type="project" value="InterPro"/>
</dbReference>
<dbReference type="SUPFAM" id="SSF63520">
    <property type="entry name" value="PTS-regulatory domain, PRD"/>
    <property type="match status" value="1"/>
</dbReference>
<dbReference type="CDD" id="cd05568">
    <property type="entry name" value="PTS_IIB_bgl_like"/>
    <property type="match status" value="1"/>
</dbReference>
<dbReference type="PROSITE" id="PS51372">
    <property type="entry name" value="PRD_2"/>
    <property type="match status" value="1"/>
</dbReference>
<dbReference type="Gene3D" id="1.10.1790.10">
    <property type="entry name" value="PRD domain"/>
    <property type="match status" value="1"/>
</dbReference>
<accession>A0A6N4TKI0</accession>
<dbReference type="AlphaFoldDB" id="A0A6N4TKI0"/>
<evidence type="ECO:0000259" key="5">
    <source>
        <dbReference type="PROSITE" id="PS51094"/>
    </source>
</evidence>
<keyword evidence="3" id="KW-0805">Transcription regulation</keyword>
<evidence type="ECO:0000256" key="4">
    <source>
        <dbReference type="ARBA" id="ARBA00023163"/>
    </source>
</evidence>